<dbReference type="InterPro" id="IPR051257">
    <property type="entry name" value="Diverse_CBS-Domain"/>
</dbReference>
<dbReference type="OrthoDB" id="5453522at2"/>
<sequence>MTRPTCIATSAATWESSDSDHFEAATTVMEGFESGTSICTRPTVTCALQPSPCVPSRFGHAHAWLARCTRDAWCSASRVITLCSAHGARGNKEDRVKVREIMSAPVSTLELGDNILFAEELMTVERIRHLPVLDGDVLVGLLSHRDILEATGRVLEKLPADDAAEAKRKTCVRHVMRGSVDTIGPDDDAADAADVMLTQKIGCLPVVDEDDRLLGIVTDTDFMAMARDALRAGKITQAAKRPAARAPARARTRPSLATGTTKAAATKTTRSAKTIAPKKGMATKIVPKLSVKAQARKGAATRKAPTRRSA</sequence>
<dbReference type="AlphaFoldDB" id="A0A4U1JCZ0"/>
<protein>
    <submittedName>
        <fullName evidence="5">CBS domain-containing protein</fullName>
    </submittedName>
</protein>
<accession>A0A4U1JCZ0</accession>
<evidence type="ECO:0000313" key="5">
    <source>
        <dbReference type="EMBL" id="TKD07373.1"/>
    </source>
</evidence>
<gene>
    <name evidence="5" type="ORF">E8A74_18175</name>
</gene>
<dbReference type="EMBL" id="SSMQ01000017">
    <property type="protein sequence ID" value="TKD07373.1"/>
    <property type="molecule type" value="Genomic_DNA"/>
</dbReference>
<evidence type="ECO:0000256" key="1">
    <source>
        <dbReference type="ARBA" id="ARBA00023122"/>
    </source>
</evidence>
<reference evidence="5 6" key="1">
    <citation type="submission" date="2019-04" db="EMBL/GenBank/DDBJ databases">
        <authorList>
            <person name="Li Y."/>
            <person name="Wang J."/>
        </authorList>
    </citation>
    <scope>NUCLEOTIDE SEQUENCE [LARGE SCALE GENOMIC DNA]</scope>
    <source>
        <strain evidence="5 6">DSM 14668</strain>
    </source>
</reference>
<dbReference type="SMART" id="SM00116">
    <property type="entry name" value="CBS"/>
    <property type="match status" value="2"/>
</dbReference>
<feature type="compositionally biased region" description="Low complexity" evidence="3">
    <location>
        <begin position="238"/>
        <end position="275"/>
    </location>
</feature>
<evidence type="ECO:0000313" key="6">
    <source>
        <dbReference type="Proteomes" id="UP000309215"/>
    </source>
</evidence>
<dbReference type="PANTHER" id="PTHR43080">
    <property type="entry name" value="CBS DOMAIN-CONTAINING PROTEIN CBSX3, MITOCHONDRIAL"/>
    <property type="match status" value="1"/>
</dbReference>
<dbReference type="CDD" id="cd04584">
    <property type="entry name" value="CBS_pair_AcuB_like"/>
    <property type="match status" value="1"/>
</dbReference>
<dbReference type="InterPro" id="IPR000644">
    <property type="entry name" value="CBS_dom"/>
</dbReference>
<dbReference type="Pfam" id="PF00571">
    <property type="entry name" value="CBS"/>
    <property type="match status" value="2"/>
</dbReference>
<organism evidence="5 6">
    <name type="scientific">Polyangium fumosum</name>
    <dbReference type="NCBI Taxonomy" id="889272"/>
    <lineage>
        <taxon>Bacteria</taxon>
        <taxon>Pseudomonadati</taxon>
        <taxon>Myxococcota</taxon>
        <taxon>Polyangia</taxon>
        <taxon>Polyangiales</taxon>
        <taxon>Polyangiaceae</taxon>
        <taxon>Polyangium</taxon>
    </lineage>
</organism>
<dbReference type="PANTHER" id="PTHR43080:SF2">
    <property type="entry name" value="CBS DOMAIN-CONTAINING PROTEIN"/>
    <property type="match status" value="1"/>
</dbReference>
<dbReference type="InterPro" id="IPR046342">
    <property type="entry name" value="CBS_dom_sf"/>
</dbReference>
<evidence type="ECO:0000259" key="4">
    <source>
        <dbReference type="PROSITE" id="PS51371"/>
    </source>
</evidence>
<dbReference type="PROSITE" id="PS51371">
    <property type="entry name" value="CBS"/>
    <property type="match status" value="2"/>
</dbReference>
<comment type="caution">
    <text evidence="5">The sequence shown here is derived from an EMBL/GenBank/DDBJ whole genome shotgun (WGS) entry which is preliminary data.</text>
</comment>
<feature type="domain" description="CBS" evidence="4">
    <location>
        <begin position="102"/>
        <end position="158"/>
    </location>
</feature>
<evidence type="ECO:0000256" key="2">
    <source>
        <dbReference type="PROSITE-ProRule" id="PRU00703"/>
    </source>
</evidence>
<dbReference type="Proteomes" id="UP000309215">
    <property type="component" value="Unassembled WGS sequence"/>
</dbReference>
<dbReference type="SUPFAM" id="SSF54631">
    <property type="entry name" value="CBS-domain pair"/>
    <property type="match status" value="1"/>
</dbReference>
<proteinExistence type="predicted"/>
<keyword evidence="6" id="KW-1185">Reference proteome</keyword>
<keyword evidence="1 2" id="KW-0129">CBS domain</keyword>
<evidence type="ECO:0000256" key="3">
    <source>
        <dbReference type="SAM" id="MobiDB-lite"/>
    </source>
</evidence>
<feature type="region of interest" description="Disordered" evidence="3">
    <location>
        <begin position="236"/>
        <end position="310"/>
    </location>
</feature>
<name>A0A4U1JCZ0_9BACT</name>
<dbReference type="Gene3D" id="3.10.580.10">
    <property type="entry name" value="CBS-domain"/>
    <property type="match status" value="2"/>
</dbReference>
<feature type="domain" description="CBS" evidence="4">
    <location>
        <begin position="176"/>
        <end position="233"/>
    </location>
</feature>